<keyword evidence="12" id="KW-1185">Reference proteome</keyword>
<keyword evidence="5 6" id="KW-0326">Glycosidase</keyword>
<dbReference type="FunFam" id="3.20.20.70:FF:000118">
    <property type="entry name" value="Alpha-galactosidase"/>
    <property type="match status" value="1"/>
</dbReference>
<evidence type="ECO:0000256" key="5">
    <source>
        <dbReference type="ARBA" id="ARBA00023295"/>
    </source>
</evidence>
<feature type="domain" description="Glycosyl hydrolase family 36 C-terminal" evidence="9">
    <location>
        <begin position="650"/>
        <end position="732"/>
    </location>
</feature>
<dbReference type="InterPro" id="IPR050985">
    <property type="entry name" value="Alpha-glycosidase_related"/>
</dbReference>
<dbReference type="EC" id="3.2.1.22" evidence="3 6"/>
<evidence type="ECO:0000256" key="4">
    <source>
        <dbReference type="ARBA" id="ARBA00022801"/>
    </source>
</evidence>
<evidence type="ECO:0000256" key="2">
    <source>
        <dbReference type="ARBA" id="ARBA00006202"/>
    </source>
</evidence>
<dbReference type="Gene3D" id="2.60.40.1180">
    <property type="entry name" value="Golgi alpha-mannosidase II"/>
    <property type="match status" value="1"/>
</dbReference>
<dbReference type="Pfam" id="PF02065">
    <property type="entry name" value="Melibiase"/>
    <property type="match status" value="1"/>
</dbReference>
<evidence type="ECO:0000256" key="1">
    <source>
        <dbReference type="ARBA" id="ARBA00001255"/>
    </source>
</evidence>
<protein>
    <recommendedName>
        <fullName evidence="3 6">Alpha-galactosidase</fullName>
        <ecNumber evidence="3 6">3.2.1.22</ecNumber>
    </recommendedName>
</protein>
<dbReference type="InterPro" id="IPR013785">
    <property type="entry name" value="Aldolase_TIM"/>
</dbReference>
<feature type="binding site" evidence="8">
    <location>
        <position position="549"/>
    </location>
    <ligand>
        <name>substrate</name>
    </ligand>
</feature>
<dbReference type="RefSeq" id="WP_185118620.1">
    <property type="nucleotide sequence ID" value="NZ_JACJVQ010000004.1"/>
</dbReference>
<comment type="similarity">
    <text evidence="2">Belongs to the glycosyl hydrolase 36 family.</text>
</comment>
<dbReference type="PROSITE" id="PS00512">
    <property type="entry name" value="ALPHA_GALACTOSIDASE"/>
    <property type="match status" value="1"/>
</dbReference>
<organism evidence="11 12">
    <name type="scientific">Cohnella thailandensis</name>
    <dbReference type="NCBI Taxonomy" id="557557"/>
    <lineage>
        <taxon>Bacteria</taxon>
        <taxon>Bacillati</taxon>
        <taxon>Bacillota</taxon>
        <taxon>Bacilli</taxon>
        <taxon>Bacillales</taxon>
        <taxon>Paenibacillaceae</taxon>
        <taxon>Cohnella</taxon>
    </lineage>
</organism>
<dbReference type="InterPro" id="IPR038417">
    <property type="entry name" value="Alpga-gal_N_sf"/>
</dbReference>
<dbReference type="PANTHER" id="PTHR43053">
    <property type="entry name" value="GLYCOSIDASE FAMILY 31"/>
    <property type="match status" value="1"/>
</dbReference>
<reference evidence="11 12" key="1">
    <citation type="submission" date="2020-08" db="EMBL/GenBank/DDBJ databases">
        <title>Cohnella phylogeny.</title>
        <authorList>
            <person name="Dunlap C."/>
        </authorList>
    </citation>
    <scope>NUCLEOTIDE SEQUENCE [LARGE SCALE GENOMIC DNA]</scope>
    <source>
        <strain evidence="11 12">DSM 25241</strain>
    </source>
</reference>
<evidence type="ECO:0000256" key="8">
    <source>
        <dbReference type="PIRSR" id="PIRSR005536-2"/>
    </source>
</evidence>
<dbReference type="GO" id="GO:0016052">
    <property type="term" value="P:carbohydrate catabolic process"/>
    <property type="evidence" value="ECO:0007669"/>
    <property type="project" value="InterPro"/>
</dbReference>
<evidence type="ECO:0000313" key="11">
    <source>
        <dbReference type="EMBL" id="MBB6633378.1"/>
    </source>
</evidence>
<feature type="binding site" evidence="8">
    <location>
        <position position="527"/>
    </location>
    <ligand>
        <name>substrate</name>
    </ligand>
</feature>
<feature type="domain" description="Glycosyl hydrolase family 36 N-terminal" evidence="10">
    <location>
        <begin position="29"/>
        <end position="286"/>
    </location>
</feature>
<evidence type="ECO:0000313" key="12">
    <source>
        <dbReference type="Proteomes" id="UP000535838"/>
    </source>
</evidence>
<dbReference type="Proteomes" id="UP000535838">
    <property type="component" value="Unassembled WGS sequence"/>
</dbReference>
<dbReference type="Gene3D" id="3.20.20.70">
    <property type="entry name" value="Aldolase class I"/>
    <property type="match status" value="1"/>
</dbReference>
<dbReference type="PIRSF" id="PIRSF005536">
    <property type="entry name" value="Agal"/>
    <property type="match status" value="1"/>
</dbReference>
<dbReference type="PRINTS" id="PR00743">
    <property type="entry name" value="GLHYDRLASE36"/>
</dbReference>
<proteinExistence type="inferred from homology"/>
<dbReference type="Gene3D" id="2.70.98.60">
    <property type="entry name" value="alpha-galactosidase from lactobacil brevis"/>
    <property type="match status" value="1"/>
</dbReference>
<dbReference type="InterPro" id="IPR031705">
    <property type="entry name" value="Glyco_hydro_36_C"/>
</dbReference>
<evidence type="ECO:0000256" key="3">
    <source>
        <dbReference type="ARBA" id="ARBA00012755"/>
    </source>
</evidence>
<gene>
    <name evidence="11" type="ORF">H7B67_04585</name>
</gene>
<keyword evidence="4 6" id="KW-0378">Hydrolase</keyword>
<feature type="binding site" evidence="8">
    <location>
        <begin position="367"/>
        <end position="368"/>
    </location>
    <ligand>
        <name>substrate</name>
    </ligand>
</feature>
<dbReference type="EMBL" id="JACJVQ010000004">
    <property type="protein sequence ID" value="MBB6633378.1"/>
    <property type="molecule type" value="Genomic_DNA"/>
</dbReference>
<dbReference type="PANTHER" id="PTHR43053:SF3">
    <property type="entry name" value="ALPHA-GALACTOSIDASE C-RELATED"/>
    <property type="match status" value="1"/>
</dbReference>
<dbReference type="SUPFAM" id="SSF51445">
    <property type="entry name" value="(Trans)glycosidases"/>
    <property type="match status" value="1"/>
</dbReference>
<dbReference type="InterPro" id="IPR031704">
    <property type="entry name" value="Glyco_hydro_36_N"/>
</dbReference>
<sequence length="735" mass="83499">MSILYCESSREFHLFNDSISYIVKILRNGQLGNLYFGKKLKHRESFGHLLQGELRSLAAYVFENDYELSLQHTKQEYPSYGTTDFRYPAFEIKQENGSRITQFEYRSHAIFQGKKKLAGLPATYVEEPEEAETLEIALYDALIDAELILSYTIFRDGPILARHARFVNRGSRPLVLTRALSLCVDLPDDDYEMVNLAGAWSRERHVVAGKLKQGVQGIYSLRGASSAEHNPFLALKRPNTDENSGEALGFSFVYSGNFLAQAEVDTHHSTRLLMGIHPDGFEWPLAPGMSFQTPEAVMVYSDSGLNGMSQTFHRLYRTRLARGLWRDRVRPILINNWEATSFDFDEAKILGIARTAKELGIELFVLDDGWFGARDNDRAGLGDWSVNRKKLPNGIQGLASQIEAMGMKFGLWFEPEMANKDSDLYRAHPDWIIQTPGRAASPSRNQHVLDFSRREVVDEIYRRMSVILREASISYVKWDMNRYITECYSATAPSSEQGMVFHKYIIGVYDLYERLTTEFPHILFESCSSGGARFDPGILYYAPQTWTSDDTDAVERLKIQYGTSFVYPLSSMGAHVSEVPNQQLGRITPLETRANVAYFGAFGYELDLNHLTGEEREAVRKQVAFAKRHRELIQKGIFYRLLSPFKGQSTGWIVVSEDRTEALVGYYQVLNGVNEGWKRLKLAGLAAEFDYRINDDPERVHYGDELMNAGIVIRKGELCGGGGDFASGLYYLKKQ</sequence>
<comment type="caution">
    <text evidence="11">The sequence shown here is derived from an EMBL/GenBank/DDBJ whole genome shotgun (WGS) entry which is preliminary data.</text>
</comment>
<accession>A0A841ST36</accession>
<feature type="active site" description="Nucleophile" evidence="7">
    <location>
        <position position="479"/>
    </location>
</feature>
<evidence type="ECO:0000259" key="9">
    <source>
        <dbReference type="Pfam" id="PF16874"/>
    </source>
</evidence>
<dbReference type="InterPro" id="IPR017853">
    <property type="entry name" value="GH"/>
</dbReference>
<evidence type="ECO:0000256" key="6">
    <source>
        <dbReference type="PIRNR" id="PIRNR005536"/>
    </source>
</evidence>
<dbReference type="Pfam" id="PF16875">
    <property type="entry name" value="Glyco_hydro_36N"/>
    <property type="match status" value="1"/>
</dbReference>
<comment type="catalytic activity">
    <reaction evidence="1 6">
        <text>Hydrolysis of terminal, non-reducing alpha-D-galactose residues in alpha-D-galactosides, including galactose oligosaccharides, galactomannans and galactolipids.</text>
        <dbReference type="EC" id="3.2.1.22"/>
    </reaction>
</comment>
<dbReference type="AlphaFoldDB" id="A0A841ST36"/>
<name>A0A841ST36_9BACL</name>
<dbReference type="InterPro" id="IPR002252">
    <property type="entry name" value="Glyco_hydro_36"/>
</dbReference>
<dbReference type="GO" id="GO:0004557">
    <property type="term" value="F:alpha-galactosidase activity"/>
    <property type="evidence" value="ECO:0007669"/>
    <property type="project" value="UniProtKB-UniRule"/>
</dbReference>
<dbReference type="InterPro" id="IPR013780">
    <property type="entry name" value="Glyco_hydro_b"/>
</dbReference>
<feature type="binding site" evidence="8">
    <location>
        <begin position="477"/>
        <end position="481"/>
    </location>
    <ligand>
        <name>substrate</name>
    </ligand>
</feature>
<evidence type="ECO:0000256" key="7">
    <source>
        <dbReference type="PIRSR" id="PIRSR005536-1"/>
    </source>
</evidence>
<feature type="binding site" evidence="8">
    <location>
        <position position="444"/>
    </location>
    <ligand>
        <name>substrate</name>
    </ligand>
</feature>
<dbReference type="CDD" id="cd14791">
    <property type="entry name" value="GH36"/>
    <property type="match status" value="1"/>
</dbReference>
<feature type="active site" description="Proton donor" evidence="7">
    <location>
        <position position="549"/>
    </location>
</feature>
<feature type="binding site" evidence="8">
    <location>
        <position position="200"/>
    </location>
    <ligand>
        <name>substrate</name>
    </ligand>
</feature>
<evidence type="ECO:0000259" key="10">
    <source>
        <dbReference type="Pfam" id="PF16875"/>
    </source>
</evidence>
<dbReference type="InterPro" id="IPR000111">
    <property type="entry name" value="Glyco_hydro_27/36_CS"/>
</dbReference>
<dbReference type="Pfam" id="PF16874">
    <property type="entry name" value="Glyco_hydro_36C"/>
    <property type="match status" value="1"/>
</dbReference>